<dbReference type="GO" id="GO:0016787">
    <property type="term" value="F:hydrolase activity"/>
    <property type="evidence" value="ECO:0007669"/>
    <property type="project" value="UniProtKB-UniRule"/>
</dbReference>
<dbReference type="InterPro" id="IPR002641">
    <property type="entry name" value="PNPLA_dom"/>
</dbReference>
<protein>
    <recommendedName>
        <fullName evidence="9">PNPLA domain-containing protein</fullName>
    </recommendedName>
</protein>
<feature type="active site" description="Nucleophile" evidence="4">
    <location>
        <position position="61"/>
    </location>
</feature>
<dbReference type="InterPro" id="IPR016035">
    <property type="entry name" value="Acyl_Trfase/lysoPLipase"/>
</dbReference>
<feature type="active site" description="Proton acceptor" evidence="4">
    <location>
        <position position="186"/>
    </location>
</feature>
<evidence type="ECO:0000313" key="8">
    <source>
        <dbReference type="Proteomes" id="UP000264071"/>
    </source>
</evidence>
<evidence type="ECO:0000259" key="6">
    <source>
        <dbReference type="PROSITE" id="PS51635"/>
    </source>
</evidence>
<dbReference type="EMBL" id="DPIY01000010">
    <property type="protein sequence ID" value="HCT58330.1"/>
    <property type="molecule type" value="Genomic_DNA"/>
</dbReference>
<dbReference type="Gene3D" id="3.30.70.20">
    <property type="match status" value="1"/>
</dbReference>
<keyword evidence="3 4" id="KW-0443">Lipid metabolism</keyword>
<evidence type="ECO:0008006" key="9">
    <source>
        <dbReference type="Google" id="ProtNLM"/>
    </source>
</evidence>
<comment type="caution">
    <text evidence="7">The sequence shown here is derived from an EMBL/GenBank/DDBJ whole genome shotgun (WGS) entry which is preliminary data.</text>
</comment>
<dbReference type="Pfam" id="PF01734">
    <property type="entry name" value="Patatin"/>
    <property type="match status" value="1"/>
</dbReference>
<dbReference type="InterPro" id="IPR017896">
    <property type="entry name" value="4Fe4S_Fe-S-bd"/>
</dbReference>
<dbReference type="PROSITE" id="PS51635">
    <property type="entry name" value="PNPLA"/>
    <property type="match status" value="1"/>
</dbReference>
<dbReference type="PROSITE" id="PS51379">
    <property type="entry name" value="4FE4S_FER_2"/>
    <property type="match status" value="1"/>
</dbReference>
<evidence type="ECO:0000256" key="3">
    <source>
        <dbReference type="ARBA" id="ARBA00023098"/>
    </source>
</evidence>
<keyword evidence="1 4" id="KW-0378">Hydrolase</keyword>
<dbReference type="PANTHER" id="PTHR14226">
    <property type="entry name" value="NEUROPATHY TARGET ESTERASE/SWISS CHEESE D.MELANOGASTER"/>
    <property type="match status" value="1"/>
</dbReference>
<gene>
    <name evidence="7" type="ORF">DGD08_14090</name>
</gene>
<feature type="short sequence motif" description="DGA/G" evidence="4">
    <location>
        <begin position="186"/>
        <end position="188"/>
    </location>
</feature>
<name>A0A3D4VB36_9BACT</name>
<dbReference type="Gene3D" id="3.40.1090.10">
    <property type="entry name" value="Cytosolic phospholipase A2 catalytic domain"/>
    <property type="match status" value="2"/>
</dbReference>
<comment type="caution">
    <text evidence="4">Lacks conserved residue(s) required for the propagation of feature annotation.</text>
</comment>
<dbReference type="PANTHER" id="PTHR14226:SF29">
    <property type="entry name" value="NEUROPATHY TARGET ESTERASE SWS"/>
    <property type="match status" value="1"/>
</dbReference>
<accession>A0A3D4VB36</accession>
<dbReference type="AlphaFoldDB" id="A0A3D4VB36"/>
<dbReference type="SUPFAM" id="SSF54862">
    <property type="entry name" value="4Fe-4S ferredoxins"/>
    <property type="match status" value="1"/>
</dbReference>
<proteinExistence type="predicted"/>
<feature type="domain" description="4Fe-4S ferredoxin-type" evidence="5">
    <location>
        <begin position="306"/>
        <end position="336"/>
    </location>
</feature>
<keyword evidence="2 4" id="KW-0442">Lipid degradation</keyword>
<evidence type="ECO:0000256" key="4">
    <source>
        <dbReference type="PROSITE-ProRule" id="PRU01161"/>
    </source>
</evidence>
<dbReference type="Proteomes" id="UP000264071">
    <property type="component" value="Unassembled WGS sequence"/>
</dbReference>
<dbReference type="Pfam" id="PF13459">
    <property type="entry name" value="Fer4_15"/>
    <property type="match status" value="1"/>
</dbReference>
<dbReference type="SUPFAM" id="SSF52151">
    <property type="entry name" value="FabD/lysophospholipase-like"/>
    <property type="match status" value="1"/>
</dbReference>
<evidence type="ECO:0000313" key="7">
    <source>
        <dbReference type="EMBL" id="HCT58330.1"/>
    </source>
</evidence>
<reference evidence="7 8" key="1">
    <citation type="journal article" date="2018" name="Nat. Biotechnol.">
        <title>A standardized bacterial taxonomy based on genome phylogeny substantially revises the tree of life.</title>
        <authorList>
            <person name="Parks D.H."/>
            <person name="Chuvochina M."/>
            <person name="Waite D.W."/>
            <person name="Rinke C."/>
            <person name="Skarshewski A."/>
            <person name="Chaumeil P.A."/>
            <person name="Hugenholtz P."/>
        </authorList>
    </citation>
    <scope>NUCLEOTIDE SEQUENCE [LARGE SCALE GENOMIC DNA]</scope>
    <source>
        <strain evidence="7">UBA8844</strain>
    </source>
</reference>
<feature type="short sequence motif" description="GXSXG" evidence="4">
    <location>
        <begin position="59"/>
        <end position="63"/>
    </location>
</feature>
<feature type="domain" description="PNPLA" evidence="6">
    <location>
        <begin position="28"/>
        <end position="199"/>
    </location>
</feature>
<dbReference type="InterPro" id="IPR050301">
    <property type="entry name" value="NTE"/>
</dbReference>
<dbReference type="GO" id="GO:0016042">
    <property type="term" value="P:lipid catabolic process"/>
    <property type="evidence" value="ECO:0007669"/>
    <property type="project" value="UniProtKB-UniRule"/>
</dbReference>
<sequence>MNGRRRKIETPTGEWAAARPQARPRIGVVLGGGALKGIAHIGALRALEEAGIVPTLYAGTSIGAMIAAAAASGRSATDLTERAKHFRRRDLFRINHMGMLMERMLSRSIYLEAPLRTLCELLVDEGTFDSFKVPLLVTAVDIERGVPLVFGRPGLRDVKVRDAVYASCALPGFFPPGVVGNRVCIDGGTTDNLPIGIAALEVDALIAVDVGMADVPLATGVAEQGFASIFMRAAAMMMHEQQQSVLDHWAAPPLLLVRPPVTHIGPFSFSHVAELIELGYQATQQALGSLDEMLAAPGGVYPRREVRIRVDRALCTGCGICVATAPELMALDREQKAFPLLPIHEFSPADAAFARCCPEEAIRVETSTAAEMSVMGPFV</sequence>
<evidence type="ECO:0000256" key="2">
    <source>
        <dbReference type="ARBA" id="ARBA00022963"/>
    </source>
</evidence>
<organism evidence="7 8">
    <name type="scientific">Gemmatimonas aurantiaca</name>
    <dbReference type="NCBI Taxonomy" id="173480"/>
    <lineage>
        <taxon>Bacteria</taxon>
        <taxon>Pseudomonadati</taxon>
        <taxon>Gemmatimonadota</taxon>
        <taxon>Gemmatimonadia</taxon>
        <taxon>Gemmatimonadales</taxon>
        <taxon>Gemmatimonadaceae</taxon>
        <taxon>Gemmatimonas</taxon>
    </lineage>
</organism>
<evidence type="ECO:0000259" key="5">
    <source>
        <dbReference type="PROSITE" id="PS51379"/>
    </source>
</evidence>
<evidence type="ECO:0000256" key="1">
    <source>
        <dbReference type="ARBA" id="ARBA00022801"/>
    </source>
</evidence>
<dbReference type="OMA" id="MALHAMT"/>